<sequence>MALVSNLQEIRTVFDKIEDHLNPNSAIIGSRHTYTLQRFVYAFKLFVILIFFIWIFVTFPNSSLLVPLYRMLSFGQLLKGLLCSRVILK</sequence>
<keyword evidence="3" id="KW-1185">Reference proteome</keyword>
<gene>
    <name evidence="2" type="ORF">LSAT_V11C300135430</name>
</gene>
<keyword evidence="1" id="KW-0812">Transmembrane</keyword>
<accession>A0A9R1W7W9</accession>
<protein>
    <submittedName>
        <fullName evidence="2">Uncharacterized protein</fullName>
    </submittedName>
</protein>
<dbReference type="EMBL" id="NBSK02000003">
    <property type="protein sequence ID" value="KAJ0217493.1"/>
    <property type="molecule type" value="Genomic_DNA"/>
</dbReference>
<comment type="caution">
    <text evidence="2">The sequence shown here is derived from an EMBL/GenBank/DDBJ whole genome shotgun (WGS) entry which is preliminary data.</text>
</comment>
<organism evidence="2 3">
    <name type="scientific">Lactuca sativa</name>
    <name type="common">Garden lettuce</name>
    <dbReference type="NCBI Taxonomy" id="4236"/>
    <lineage>
        <taxon>Eukaryota</taxon>
        <taxon>Viridiplantae</taxon>
        <taxon>Streptophyta</taxon>
        <taxon>Embryophyta</taxon>
        <taxon>Tracheophyta</taxon>
        <taxon>Spermatophyta</taxon>
        <taxon>Magnoliopsida</taxon>
        <taxon>eudicotyledons</taxon>
        <taxon>Gunneridae</taxon>
        <taxon>Pentapetalae</taxon>
        <taxon>asterids</taxon>
        <taxon>campanulids</taxon>
        <taxon>Asterales</taxon>
        <taxon>Asteraceae</taxon>
        <taxon>Cichorioideae</taxon>
        <taxon>Cichorieae</taxon>
        <taxon>Lactucinae</taxon>
        <taxon>Lactuca</taxon>
    </lineage>
</organism>
<evidence type="ECO:0000313" key="2">
    <source>
        <dbReference type="EMBL" id="KAJ0217493.1"/>
    </source>
</evidence>
<proteinExistence type="predicted"/>
<reference evidence="2 3" key="1">
    <citation type="journal article" date="2017" name="Nat. Commun.">
        <title>Genome assembly with in vitro proximity ligation data and whole-genome triplication in lettuce.</title>
        <authorList>
            <person name="Reyes-Chin-Wo S."/>
            <person name="Wang Z."/>
            <person name="Yang X."/>
            <person name="Kozik A."/>
            <person name="Arikit S."/>
            <person name="Song C."/>
            <person name="Xia L."/>
            <person name="Froenicke L."/>
            <person name="Lavelle D.O."/>
            <person name="Truco M.J."/>
            <person name="Xia R."/>
            <person name="Zhu S."/>
            <person name="Xu C."/>
            <person name="Xu H."/>
            <person name="Xu X."/>
            <person name="Cox K."/>
            <person name="Korf I."/>
            <person name="Meyers B.C."/>
            <person name="Michelmore R.W."/>
        </authorList>
    </citation>
    <scope>NUCLEOTIDE SEQUENCE [LARGE SCALE GENOMIC DNA]</scope>
    <source>
        <strain evidence="3">cv. Salinas</strain>
        <tissue evidence="2">Seedlings</tissue>
    </source>
</reference>
<dbReference type="AlphaFoldDB" id="A0A9R1W7W9"/>
<dbReference type="Proteomes" id="UP000235145">
    <property type="component" value="Unassembled WGS sequence"/>
</dbReference>
<evidence type="ECO:0000313" key="3">
    <source>
        <dbReference type="Proteomes" id="UP000235145"/>
    </source>
</evidence>
<keyword evidence="1" id="KW-0472">Membrane</keyword>
<evidence type="ECO:0000256" key="1">
    <source>
        <dbReference type="SAM" id="Phobius"/>
    </source>
</evidence>
<keyword evidence="1" id="KW-1133">Transmembrane helix</keyword>
<name>A0A9R1W7W9_LACSA</name>
<feature type="transmembrane region" description="Helical" evidence="1">
    <location>
        <begin position="39"/>
        <end position="57"/>
    </location>
</feature>